<dbReference type="InterPro" id="IPR053755">
    <property type="entry name" value="CDI_immunity_sf"/>
</dbReference>
<evidence type="ECO:0000313" key="2">
    <source>
        <dbReference type="EMBL" id="ACU98271.1"/>
    </source>
</evidence>
<reference evidence="2 3" key="1">
    <citation type="journal article" date="2009" name="Stand. Genomic Sci.">
        <title>Complete genome sequence of Saccharomonospora viridis type strain (P101).</title>
        <authorList>
            <person name="Pati A."/>
            <person name="Sikorski J."/>
            <person name="Nolan M."/>
            <person name="Lapidus A."/>
            <person name="Copeland A."/>
            <person name="Glavina Del Rio T."/>
            <person name="Lucas S."/>
            <person name="Chen F."/>
            <person name="Tice H."/>
            <person name="Pitluck S."/>
            <person name="Cheng J.F."/>
            <person name="Chertkov O."/>
            <person name="Brettin T."/>
            <person name="Han C."/>
            <person name="Detter J.C."/>
            <person name="Kuske C."/>
            <person name="Bruce D."/>
            <person name="Goodwin L."/>
            <person name="Chain P."/>
            <person name="D'haeseleer P."/>
            <person name="Chen A."/>
            <person name="Palaniappan K."/>
            <person name="Ivanova N."/>
            <person name="Mavromatis K."/>
            <person name="Mikhailova N."/>
            <person name="Rohde M."/>
            <person name="Tindall B.J."/>
            <person name="Goker M."/>
            <person name="Bristow J."/>
            <person name="Eisen J.A."/>
            <person name="Markowitz V."/>
            <person name="Hugenholtz P."/>
            <person name="Kyrpides N.C."/>
            <person name="Klenk H.P."/>
        </authorList>
    </citation>
    <scope>NUCLEOTIDE SEQUENCE [LARGE SCALE GENOMIC DNA]</scope>
    <source>
        <strain evidence="3">ATCC 15386 / DSM 43017 / JCM 3036 / NBRC 12207 / P101</strain>
    </source>
</reference>
<dbReference type="EMBL" id="CP001683">
    <property type="protein sequence ID" value="ACU98271.1"/>
    <property type="molecule type" value="Genomic_DNA"/>
</dbReference>
<dbReference type="eggNOG" id="ENOG5032I04">
    <property type="taxonomic scope" value="Bacteria"/>
</dbReference>
<dbReference type="CDD" id="cd20699">
    <property type="entry name" value="CdiI_ECL-like"/>
    <property type="match status" value="1"/>
</dbReference>
<accession>C7MZP2</accession>
<dbReference type="Proteomes" id="UP000000841">
    <property type="component" value="Chromosome"/>
</dbReference>
<evidence type="ECO:0000259" key="1">
    <source>
        <dbReference type="Pfam" id="PF18228"/>
    </source>
</evidence>
<dbReference type="KEGG" id="svi:Svir_33060"/>
<organism evidence="2 3">
    <name type="scientific">Saccharomonospora viridis (strain ATCC 15386 / DSM 43017 / JCM 3036 / CCUG 5913 / NBRC 12207 / NCIMB 9602 / P101)</name>
    <name type="common">Thermoactinomyces viridis</name>
    <dbReference type="NCBI Taxonomy" id="471857"/>
    <lineage>
        <taxon>Bacteria</taxon>
        <taxon>Bacillati</taxon>
        <taxon>Actinomycetota</taxon>
        <taxon>Actinomycetes</taxon>
        <taxon>Pseudonocardiales</taxon>
        <taxon>Pseudonocardiaceae</taxon>
        <taxon>Saccharomonospora</taxon>
    </lineage>
</organism>
<dbReference type="HOGENOM" id="CLU_130965_0_0_11"/>
<proteinExistence type="predicted"/>
<protein>
    <recommendedName>
        <fullName evidence="1">CdiI C-terminal domain-containing protein</fullName>
    </recommendedName>
</protein>
<name>C7MZP2_SACVD</name>
<feature type="domain" description="CdiI C-terminal" evidence="1">
    <location>
        <begin position="39"/>
        <end position="144"/>
    </location>
</feature>
<sequence length="175" mass="20025">MFSIDIEHGVGGLESSGQPSRLLGRIAVRDFTESFHVALDFWSPRDYRASWKRALGRLLSADVIDSCLIASVGDPETANFVTCWPLYRCKEKVYVQNSIIFLDQLEGGFDPDRPWEFIEARQSIDEDGNRVSEWETEISEVEEFLRTVDWWDLTLGGYLHIWPYSLVCISAIAGR</sequence>
<dbReference type="Gene3D" id="3.30.2450.20">
    <property type="match status" value="1"/>
</dbReference>
<keyword evidence="3" id="KW-1185">Reference proteome</keyword>
<dbReference type="Pfam" id="PF18228">
    <property type="entry name" value="CdiI_N"/>
    <property type="match status" value="1"/>
</dbReference>
<dbReference type="InterPro" id="IPR040509">
    <property type="entry name" value="CdiI_C"/>
</dbReference>
<dbReference type="AlphaFoldDB" id="C7MZP2"/>
<evidence type="ECO:0000313" key="3">
    <source>
        <dbReference type="Proteomes" id="UP000000841"/>
    </source>
</evidence>
<gene>
    <name evidence="2" type="ordered locus">Svir_33060</name>
</gene>
<dbReference type="STRING" id="471857.Svir_33060"/>